<reference evidence="4 5" key="1">
    <citation type="submission" date="2024-06" db="EMBL/GenBank/DDBJ databases">
        <title>Genomic Encyclopedia of Type Strains, Phase IV (KMG-IV): sequencing the most valuable type-strain genomes for metagenomic binning, comparative biology and taxonomic classification.</title>
        <authorList>
            <person name="Goeker M."/>
        </authorList>
    </citation>
    <scope>NUCLEOTIDE SEQUENCE [LARGE SCALE GENOMIC DNA]</scope>
    <source>
        <strain evidence="4 5">DSM 17253</strain>
    </source>
</reference>
<dbReference type="InterPro" id="IPR036388">
    <property type="entry name" value="WH-like_DNA-bd_sf"/>
</dbReference>
<dbReference type="InterPro" id="IPR036390">
    <property type="entry name" value="WH_DNA-bd_sf"/>
</dbReference>
<dbReference type="SMART" id="SM00420">
    <property type="entry name" value="HTH_DEOR"/>
    <property type="match status" value="1"/>
</dbReference>
<dbReference type="InterPro" id="IPR057727">
    <property type="entry name" value="WCX_dom"/>
</dbReference>
<dbReference type="InterPro" id="IPR051534">
    <property type="entry name" value="CBASS_pafABC_assoc_protein"/>
</dbReference>
<keyword evidence="4" id="KW-0238">DNA-binding</keyword>
<dbReference type="GO" id="GO:0003677">
    <property type="term" value="F:DNA binding"/>
    <property type="evidence" value="ECO:0007669"/>
    <property type="project" value="UniProtKB-KW"/>
</dbReference>
<gene>
    <name evidence="4" type="ORF">ABID47_002222</name>
</gene>
<feature type="domain" description="HTH deoR-type" evidence="3">
    <location>
        <begin position="3"/>
        <end position="61"/>
    </location>
</feature>
<evidence type="ECO:0000313" key="4">
    <source>
        <dbReference type="EMBL" id="MET3545611.1"/>
    </source>
</evidence>
<dbReference type="Proteomes" id="UP001549098">
    <property type="component" value="Unassembled WGS sequence"/>
</dbReference>
<dbReference type="PIRSF" id="PIRSF016838">
    <property type="entry name" value="PafC"/>
    <property type="match status" value="1"/>
</dbReference>
<dbReference type="EMBL" id="JBEPLV010000002">
    <property type="protein sequence ID" value="MET3545611.1"/>
    <property type="molecule type" value="Genomic_DNA"/>
</dbReference>
<dbReference type="PANTHER" id="PTHR34580:SF9">
    <property type="entry name" value="SLL5097 PROTEIN"/>
    <property type="match status" value="1"/>
</dbReference>
<dbReference type="Gene3D" id="1.10.10.10">
    <property type="entry name" value="Winged helix-like DNA-binding domain superfamily/Winged helix DNA-binding domain"/>
    <property type="match status" value="1"/>
</dbReference>
<sequence length="316" mass="36133">MIKSQRLIQLMMVINAKRSFTVRELADEFGLSPRTITRDLQELSEVGFPIYSVQGRGGGYRLLQERMLPPIAFSENEAVAVFFACQSLQYFGSVPFDESAASAIHKFYHYLPADAKEQIDRLRNRVVIWNPHRTMSADCLQTLLQAIMNDSVVTIAYKSGDGVTQRDIQPVGLYASEGYWYCPAYCFLRQTYRLFRADRISSASLNDAFHDRQDLSGRSVFDWITPDLIRFNQQSDLIVDLTEEGVRSLETNVWFSSHIAVHEDGSGTLRMRIPVQKIEFFADLVWPLGGEAKIVEPIEAVAYIRQKIETITKCYF</sequence>
<proteinExistence type="predicted"/>
<dbReference type="PROSITE" id="PS52050">
    <property type="entry name" value="WYL"/>
    <property type="match status" value="1"/>
</dbReference>
<dbReference type="SUPFAM" id="SSF46785">
    <property type="entry name" value="Winged helix' DNA-binding domain"/>
    <property type="match status" value="1"/>
</dbReference>
<evidence type="ECO:0000256" key="1">
    <source>
        <dbReference type="ARBA" id="ARBA00023015"/>
    </source>
</evidence>
<dbReference type="InterPro" id="IPR001034">
    <property type="entry name" value="DeoR_HTH"/>
</dbReference>
<dbReference type="PANTHER" id="PTHR34580">
    <property type="match status" value="1"/>
</dbReference>
<evidence type="ECO:0000313" key="5">
    <source>
        <dbReference type="Proteomes" id="UP001549098"/>
    </source>
</evidence>
<dbReference type="RefSeq" id="WP_354496610.1">
    <property type="nucleotide sequence ID" value="NZ_JBEPLV010000002.1"/>
</dbReference>
<dbReference type="InterPro" id="IPR026881">
    <property type="entry name" value="WYL_dom"/>
</dbReference>
<organism evidence="4 5">
    <name type="scientific">Paenibacillus favisporus</name>
    <dbReference type="NCBI Taxonomy" id="221028"/>
    <lineage>
        <taxon>Bacteria</taxon>
        <taxon>Bacillati</taxon>
        <taxon>Bacillota</taxon>
        <taxon>Bacilli</taxon>
        <taxon>Bacillales</taxon>
        <taxon>Paenibacillaceae</taxon>
        <taxon>Paenibacillus</taxon>
    </lineage>
</organism>
<protein>
    <submittedName>
        <fullName evidence="4">DNA-binding transcriptional regulator YafY</fullName>
    </submittedName>
</protein>
<dbReference type="InterPro" id="IPR028349">
    <property type="entry name" value="PafC-like"/>
</dbReference>
<dbReference type="PROSITE" id="PS51000">
    <property type="entry name" value="HTH_DEOR_2"/>
    <property type="match status" value="1"/>
</dbReference>
<dbReference type="Pfam" id="PF08279">
    <property type="entry name" value="HTH_11"/>
    <property type="match status" value="1"/>
</dbReference>
<evidence type="ECO:0000259" key="3">
    <source>
        <dbReference type="PROSITE" id="PS51000"/>
    </source>
</evidence>
<keyword evidence="1" id="KW-0805">Transcription regulation</keyword>
<keyword evidence="2" id="KW-0804">Transcription</keyword>
<name>A0ABV2F1I3_9BACL</name>
<dbReference type="Pfam" id="PF25583">
    <property type="entry name" value="WCX"/>
    <property type="match status" value="1"/>
</dbReference>
<dbReference type="Pfam" id="PF13280">
    <property type="entry name" value="WYL"/>
    <property type="match status" value="1"/>
</dbReference>
<keyword evidence="5" id="KW-1185">Reference proteome</keyword>
<evidence type="ECO:0000256" key="2">
    <source>
        <dbReference type="ARBA" id="ARBA00023163"/>
    </source>
</evidence>
<accession>A0ABV2F1I3</accession>
<comment type="caution">
    <text evidence="4">The sequence shown here is derived from an EMBL/GenBank/DDBJ whole genome shotgun (WGS) entry which is preliminary data.</text>
</comment>
<dbReference type="InterPro" id="IPR013196">
    <property type="entry name" value="HTH_11"/>
</dbReference>